<comment type="cofactor">
    <cofactor evidence="3">
        <name>Mg(2+)</name>
        <dbReference type="ChEBI" id="CHEBI:18420"/>
    </cofactor>
</comment>
<dbReference type="PANTHER" id="PTHR14359:SF6">
    <property type="entry name" value="PHOSPHOPANTOTHENOYLCYSTEINE DECARBOXYLASE"/>
    <property type="match status" value="1"/>
</dbReference>
<dbReference type="GO" id="GO:0004633">
    <property type="term" value="F:phosphopantothenoylcysteine decarboxylase activity"/>
    <property type="evidence" value="ECO:0007669"/>
    <property type="project" value="UniProtKB-UniRule"/>
</dbReference>
<dbReference type="EMBL" id="CP116967">
    <property type="protein sequence ID" value="WNM59693.1"/>
    <property type="molecule type" value="Genomic_DNA"/>
</dbReference>
<dbReference type="GO" id="GO:0015937">
    <property type="term" value="P:coenzyme A biosynthetic process"/>
    <property type="evidence" value="ECO:0007669"/>
    <property type="project" value="UniProtKB-UniRule"/>
</dbReference>
<dbReference type="GO" id="GO:0071513">
    <property type="term" value="C:phosphopantothenoylcysteine decarboxylase complex"/>
    <property type="evidence" value="ECO:0007669"/>
    <property type="project" value="TreeGrafter"/>
</dbReference>
<dbReference type="PANTHER" id="PTHR14359">
    <property type="entry name" value="HOMO-OLIGOMERIC FLAVIN CONTAINING CYS DECARBOXYLASE FAMILY"/>
    <property type="match status" value="1"/>
</dbReference>
<feature type="binding site" evidence="3">
    <location>
        <position position="342"/>
    </location>
    <ligand>
        <name>CTP</name>
        <dbReference type="ChEBI" id="CHEBI:37563"/>
    </ligand>
</feature>
<feature type="region of interest" description="Phosphopantothenoylcysteine decarboxylase" evidence="3">
    <location>
        <begin position="1"/>
        <end position="190"/>
    </location>
</feature>
<feature type="binding site" evidence="3">
    <location>
        <position position="279"/>
    </location>
    <ligand>
        <name>CTP</name>
        <dbReference type="ChEBI" id="CHEBI:37563"/>
    </ligand>
</feature>
<dbReference type="InterPro" id="IPR035929">
    <property type="entry name" value="CoaB-like_sf"/>
</dbReference>
<feature type="region of interest" description="Phosphopantothenate--cysteine ligase" evidence="3">
    <location>
        <begin position="191"/>
        <end position="412"/>
    </location>
</feature>
<comment type="pathway">
    <text evidence="3 4">Cofactor biosynthesis; coenzyme A biosynthesis; CoA from (R)-pantothenate: step 2/5.</text>
</comment>
<dbReference type="GO" id="GO:0015941">
    <property type="term" value="P:pantothenate catabolic process"/>
    <property type="evidence" value="ECO:0007669"/>
    <property type="project" value="InterPro"/>
</dbReference>
<comment type="catalytic activity">
    <reaction evidence="3 4">
        <text>N-[(R)-4-phosphopantothenoyl]-L-cysteine + H(+) = (R)-4'-phosphopantetheine + CO2</text>
        <dbReference type="Rhea" id="RHEA:16793"/>
        <dbReference type="ChEBI" id="CHEBI:15378"/>
        <dbReference type="ChEBI" id="CHEBI:16526"/>
        <dbReference type="ChEBI" id="CHEBI:59458"/>
        <dbReference type="ChEBI" id="CHEBI:61723"/>
        <dbReference type="EC" id="4.1.1.36"/>
    </reaction>
</comment>
<dbReference type="Proteomes" id="UP001302719">
    <property type="component" value="Chromosome"/>
</dbReference>
<feature type="binding site" evidence="3">
    <location>
        <position position="324"/>
    </location>
    <ligand>
        <name>CTP</name>
        <dbReference type="ChEBI" id="CHEBI:37563"/>
    </ligand>
</feature>
<keyword evidence="3" id="KW-0460">Magnesium</keyword>
<dbReference type="EC" id="6.3.2.5" evidence="3"/>
<comment type="function">
    <text evidence="3">Catalyzes two sequential steps in the biosynthesis of coenzyme A. In the first step cysteine is conjugated to 4'-phosphopantothenate to form 4-phosphopantothenoylcysteine. In the second step the latter compound is decarboxylated to form 4'-phosphopantotheine.</text>
</comment>
<keyword evidence="3 4" id="KW-0436">Ligase</keyword>
<evidence type="ECO:0000256" key="1">
    <source>
        <dbReference type="ARBA" id="ARBA00022793"/>
    </source>
</evidence>
<dbReference type="NCBIfam" id="TIGR00521">
    <property type="entry name" value="coaBC_dfp"/>
    <property type="match status" value="1"/>
</dbReference>
<dbReference type="InterPro" id="IPR003382">
    <property type="entry name" value="Flavoprotein"/>
</dbReference>
<feature type="binding site" evidence="3">
    <location>
        <begin position="306"/>
        <end position="309"/>
    </location>
    <ligand>
        <name>CTP</name>
        <dbReference type="ChEBI" id="CHEBI:37563"/>
    </ligand>
</feature>
<dbReference type="SUPFAM" id="SSF52507">
    <property type="entry name" value="Homo-oligomeric flavin-containing Cys decarboxylases, HFCD"/>
    <property type="match status" value="1"/>
</dbReference>
<comment type="catalytic activity">
    <reaction evidence="3 4">
        <text>(R)-4'-phosphopantothenate + L-cysteine + CTP = N-[(R)-4-phosphopantothenoyl]-L-cysteine + CMP + diphosphate + H(+)</text>
        <dbReference type="Rhea" id="RHEA:19397"/>
        <dbReference type="ChEBI" id="CHEBI:10986"/>
        <dbReference type="ChEBI" id="CHEBI:15378"/>
        <dbReference type="ChEBI" id="CHEBI:33019"/>
        <dbReference type="ChEBI" id="CHEBI:35235"/>
        <dbReference type="ChEBI" id="CHEBI:37563"/>
        <dbReference type="ChEBI" id="CHEBI:59458"/>
        <dbReference type="ChEBI" id="CHEBI:60377"/>
        <dbReference type="EC" id="6.3.2.5"/>
    </reaction>
</comment>
<dbReference type="EC" id="4.1.1.36" evidence="3"/>
<dbReference type="RefSeq" id="WP_312646500.1">
    <property type="nucleotide sequence ID" value="NZ_CP116967.1"/>
</dbReference>
<keyword evidence="2 3" id="KW-0456">Lyase</keyword>
<dbReference type="HAMAP" id="MF_02225">
    <property type="entry name" value="CoaBC"/>
    <property type="match status" value="1"/>
</dbReference>
<keyword evidence="3" id="KW-0479">Metal-binding</keyword>
<keyword evidence="3" id="KW-0511">Multifunctional enzyme</keyword>
<sequence>MSTELAGKRIILGVTGSIAAYKAVGLLRLLTQAGASVHVVMTDSAIRFIAPLTFEVLSQNPVASDVFAGHQDMKHLSLAEQADLLIVAPCTANTLAKLALGLADNLLGTLSLTVQCPVMICPAMDGEMWAHPAVQAHAQTLRHRGVVLVEPAVGALASGEWGQGRLAAEESIMSTAVDLLRRRTDWQAERVLISAGPTQEPIDPVRFISNGSSGKMGFALAEAAAARGAEVVLVTGPTQLMAPKNVTVIPVVTAEDMLQALTARFEWATTLLMTAAVGDFRPKQAHAQKVKKDQWQGKGLDLERTPDILMALSAQRTHQRLIGFAAETDHLIEHGQAKLTGKHLDMLIVNHVGGEQSAFGNDTNEVYVLTPGAAPHHIPRMPKRQLADTLLDRILSLPVQPFRQKTLSSPTS</sequence>
<feature type="binding site" evidence="3">
    <location>
        <position position="338"/>
    </location>
    <ligand>
        <name>CTP</name>
        <dbReference type="ChEBI" id="CHEBI:37563"/>
    </ligand>
</feature>
<dbReference type="Gene3D" id="3.40.50.10300">
    <property type="entry name" value="CoaB-like"/>
    <property type="match status" value="1"/>
</dbReference>
<comment type="cofactor">
    <cofactor evidence="3">
        <name>FMN</name>
        <dbReference type="ChEBI" id="CHEBI:58210"/>
    </cofactor>
    <text evidence="3">Binds 1 FMN per subunit.</text>
</comment>
<comment type="similarity">
    <text evidence="3 4">In the N-terminal section; belongs to the HFCD (homo-oligomeric flavin containing Cys decarboxylase) superfamily.</text>
</comment>
<gene>
    <name evidence="3 7" type="primary">coaBC</name>
    <name evidence="7" type="ORF">PP769_08040</name>
</gene>
<keyword evidence="1 3" id="KW-0210">Decarboxylase</keyword>
<proteinExistence type="inferred from homology"/>
<feature type="domain" description="Flavoprotein" evidence="5">
    <location>
        <begin position="8"/>
        <end position="178"/>
    </location>
</feature>
<comment type="function">
    <text evidence="4">Catalyzes two steps in the biosynthesis of coenzyme A. In the first step cysteine is conjugated to 4'-phosphopantothenate to form 4-phosphopantothenoylcysteine, in the latter compound is decarboxylated to form 4'-phosphopantotheine.</text>
</comment>
<comment type="similarity">
    <text evidence="3 4">In the C-terminal section; belongs to the PPC synthetase family.</text>
</comment>
<name>A0AA96GD93_9BACT</name>
<protein>
    <recommendedName>
        <fullName evidence="3">Coenzyme A biosynthesis bifunctional protein CoaBC</fullName>
    </recommendedName>
    <alternativeName>
        <fullName evidence="3">DNA/pantothenate metabolism flavoprotein</fullName>
    </alternativeName>
    <alternativeName>
        <fullName evidence="3">Phosphopantothenoylcysteine synthetase/decarboxylase</fullName>
        <shortName evidence="3">PPCS-PPCDC</shortName>
    </alternativeName>
    <domain>
        <recommendedName>
            <fullName evidence="3">Phosphopantothenoylcysteine decarboxylase</fullName>
            <shortName evidence="3">PPC decarboxylase</shortName>
            <shortName evidence="3">PPC-DC</shortName>
            <ecNumber evidence="3">4.1.1.36</ecNumber>
        </recommendedName>
        <alternativeName>
            <fullName evidence="3">CoaC</fullName>
        </alternativeName>
    </domain>
    <domain>
        <recommendedName>
            <fullName evidence="3">Phosphopantothenate--cysteine ligase</fullName>
            <ecNumber evidence="3">6.3.2.5</ecNumber>
        </recommendedName>
        <alternativeName>
            <fullName evidence="3">CoaB</fullName>
        </alternativeName>
        <alternativeName>
            <fullName evidence="3">Phosphopantothenoylcysteine synthetase</fullName>
            <shortName evidence="3">PPC synthetase</shortName>
            <shortName evidence="3">PPC-S</shortName>
        </alternativeName>
    </domain>
</protein>
<dbReference type="GO" id="GO:0010181">
    <property type="term" value="F:FMN binding"/>
    <property type="evidence" value="ECO:0007669"/>
    <property type="project" value="UniProtKB-UniRule"/>
</dbReference>
<dbReference type="InterPro" id="IPR005252">
    <property type="entry name" value="CoaBC"/>
</dbReference>
<keyword evidence="8" id="KW-1185">Reference proteome</keyword>
<evidence type="ECO:0000256" key="3">
    <source>
        <dbReference type="HAMAP-Rule" id="MF_02225"/>
    </source>
</evidence>
<feature type="binding site" evidence="3">
    <location>
        <position position="289"/>
    </location>
    <ligand>
        <name>CTP</name>
        <dbReference type="ChEBI" id="CHEBI:37563"/>
    </ligand>
</feature>
<dbReference type="InterPro" id="IPR036551">
    <property type="entry name" value="Flavin_trans-like"/>
</dbReference>
<dbReference type="Pfam" id="PF04127">
    <property type="entry name" value="DFP"/>
    <property type="match status" value="1"/>
</dbReference>
<evidence type="ECO:0000313" key="7">
    <source>
        <dbReference type="EMBL" id="WNM59693.1"/>
    </source>
</evidence>
<reference evidence="7 8" key="1">
    <citation type="submission" date="2023-01" db="EMBL/GenBank/DDBJ databases">
        <title>Cultivation and genomic characterization of new, ubiquitous marine nitrite-oxidizing bacteria from the Nitrospirales.</title>
        <authorList>
            <person name="Mueller A.J."/>
            <person name="Daebeler A."/>
            <person name="Herbold C.W."/>
            <person name="Kirkegaard R.H."/>
            <person name="Daims H."/>
        </authorList>
    </citation>
    <scope>NUCLEOTIDE SEQUENCE [LARGE SCALE GENOMIC DNA]</scope>
    <source>
        <strain evidence="7 8">VA</strain>
    </source>
</reference>
<dbReference type="KEGG" id="nall:PP769_08040"/>
<dbReference type="Gene3D" id="3.40.50.1950">
    <property type="entry name" value="Flavin prenyltransferase-like"/>
    <property type="match status" value="1"/>
</dbReference>
<evidence type="ECO:0000259" key="5">
    <source>
        <dbReference type="Pfam" id="PF02441"/>
    </source>
</evidence>
<dbReference type="GO" id="GO:0004632">
    <property type="term" value="F:phosphopantothenate--cysteine ligase activity"/>
    <property type="evidence" value="ECO:0007669"/>
    <property type="project" value="UniProtKB-UniRule"/>
</dbReference>
<feature type="domain" description="DNA/pantothenate metabolism flavoprotein C-terminal" evidence="6">
    <location>
        <begin position="187"/>
        <end position="396"/>
    </location>
</feature>
<comment type="pathway">
    <text evidence="3 4">Cofactor biosynthesis; coenzyme A biosynthesis; CoA from (R)-pantothenate: step 3/5.</text>
</comment>
<evidence type="ECO:0000259" key="6">
    <source>
        <dbReference type="Pfam" id="PF04127"/>
    </source>
</evidence>
<dbReference type="SUPFAM" id="SSF102645">
    <property type="entry name" value="CoaB-like"/>
    <property type="match status" value="1"/>
</dbReference>
<organism evidence="7 8">
    <name type="scientific">Candidatus Nitrospira allomarina</name>
    <dbReference type="NCBI Taxonomy" id="3020900"/>
    <lineage>
        <taxon>Bacteria</taxon>
        <taxon>Pseudomonadati</taxon>
        <taxon>Nitrospirota</taxon>
        <taxon>Nitrospiria</taxon>
        <taxon>Nitrospirales</taxon>
        <taxon>Nitrospiraceae</taxon>
        <taxon>Nitrospira</taxon>
    </lineage>
</organism>
<keyword evidence="3 4" id="KW-0288">FMN</keyword>
<accession>A0AA96GD93</accession>
<keyword evidence="3 4" id="KW-0285">Flavoprotein</keyword>
<evidence type="ECO:0000313" key="8">
    <source>
        <dbReference type="Proteomes" id="UP001302719"/>
    </source>
</evidence>
<dbReference type="GO" id="GO:0046872">
    <property type="term" value="F:metal ion binding"/>
    <property type="evidence" value="ECO:0007669"/>
    <property type="project" value="UniProtKB-KW"/>
</dbReference>
<evidence type="ECO:0000256" key="2">
    <source>
        <dbReference type="ARBA" id="ARBA00023239"/>
    </source>
</evidence>
<dbReference type="AlphaFoldDB" id="A0AA96GD93"/>
<dbReference type="Pfam" id="PF02441">
    <property type="entry name" value="Flavoprotein"/>
    <property type="match status" value="1"/>
</dbReference>
<dbReference type="InterPro" id="IPR007085">
    <property type="entry name" value="DNA/pantothenate-metab_flavo_C"/>
</dbReference>
<comment type="caution">
    <text evidence="3">Lacks conserved residue(s) required for the propagation of feature annotation.</text>
</comment>
<evidence type="ECO:0000256" key="4">
    <source>
        <dbReference type="RuleBase" id="RU364078"/>
    </source>
</evidence>